<organism evidence="2 3">
    <name type="scientific">Trifolium medium</name>
    <dbReference type="NCBI Taxonomy" id="97028"/>
    <lineage>
        <taxon>Eukaryota</taxon>
        <taxon>Viridiplantae</taxon>
        <taxon>Streptophyta</taxon>
        <taxon>Embryophyta</taxon>
        <taxon>Tracheophyta</taxon>
        <taxon>Spermatophyta</taxon>
        <taxon>Magnoliopsida</taxon>
        <taxon>eudicotyledons</taxon>
        <taxon>Gunneridae</taxon>
        <taxon>Pentapetalae</taxon>
        <taxon>rosids</taxon>
        <taxon>fabids</taxon>
        <taxon>Fabales</taxon>
        <taxon>Fabaceae</taxon>
        <taxon>Papilionoideae</taxon>
        <taxon>50 kb inversion clade</taxon>
        <taxon>NPAAA clade</taxon>
        <taxon>Hologalegina</taxon>
        <taxon>IRL clade</taxon>
        <taxon>Trifolieae</taxon>
        <taxon>Trifolium</taxon>
    </lineage>
</organism>
<protein>
    <submittedName>
        <fullName evidence="2">Uncharacterized protein</fullName>
    </submittedName>
</protein>
<feature type="non-terminal residue" evidence="2">
    <location>
        <position position="163"/>
    </location>
</feature>
<accession>A0A392R0N7</accession>
<evidence type="ECO:0000313" key="3">
    <source>
        <dbReference type="Proteomes" id="UP000265520"/>
    </source>
</evidence>
<proteinExistence type="predicted"/>
<dbReference type="AlphaFoldDB" id="A0A392R0N7"/>
<dbReference type="EMBL" id="LXQA010173993">
    <property type="protein sequence ID" value="MCI29652.1"/>
    <property type="molecule type" value="Genomic_DNA"/>
</dbReference>
<keyword evidence="3" id="KW-1185">Reference proteome</keyword>
<reference evidence="2 3" key="1">
    <citation type="journal article" date="2018" name="Front. Plant Sci.">
        <title>Red Clover (Trifolium pratense) and Zigzag Clover (T. medium) - A Picture of Genomic Similarities and Differences.</title>
        <authorList>
            <person name="Dluhosova J."/>
            <person name="Istvanek J."/>
            <person name="Nedelnik J."/>
            <person name="Repkova J."/>
        </authorList>
    </citation>
    <scope>NUCLEOTIDE SEQUENCE [LARGE SCALE GENOMIC DNA]</scope>
    <source>
        <strain evidence="3">cv. 10/8</strain>
        <tissue evidence="2">Leaf</tissue>
    </source>
</reference>
<feature type="region of interest" description="Disordered" evidence="1">
    <location>
        <begin position="1"/>
        <end position="61"/>
    </location>
</feature>
<name>A0A392R0N7_9FABA</name>
<evidence type="ECO:0000256" key="1">
    <source>
        <dbReference type="SAM" id="MobiDB-lite"/>
    </source>
</evidence>
<evidence type="ECO:0000313" key="2">
    <source>
        <dbReference type="EMBL" id="MCI29652.1"/>
    </source>
</evidence>
<feature type="compositionally biased region" description="Pro residues" evidence="1">
    <location>
        <begin position="33"/>
        <end position="47"/>
    </location>
</feature>
<feature type="non-terminal residue" evidence="2">
    <location>
        <position position="1"/>
    </location>
</feature>
<comment type="caution">
    <text evidence="2">The sequence shown here is derived from an EMBL/GenBank/DDBJ whole genome shotgun (WGS) entry which is preliminary data.</text>
</comment>
<dbReference type="Proteomes" id="UP000265520">
    <property type="component" value="Unassembled WGS sequence"/>
</dbReference>
<sequence>SRQPTTISQAAGLARLQEDKLSDQQRVSRPKFVPAPPRTPSEPPSGRPPTGLLPTPPGKTRFRHLSEVELAERREKGLCFNCDQRWSKQHNCRGKLFLIVAESDDDTPSDQDLESFVVHDLNPEPDQPVQAQLSLHALAGTQPIDTFRITGTIANHTALVLVD</sequence>